<sequence>QGKSSPKVKLVEIVKTEILEKQQPFTSACGNK</sequence>
<dbReference type="AlphaFoldDB" id="A0A099NKR7"/>
<protein>
    <submittedName>
        <fullName evidence="1">Uncharacterized protein</fullName>
    </submittedName>
</protein>
<comment type="caution">
    <text evidence="1">The sequence shown here is derived from an EMBL/GenBank/DDBJ whole genome shotgun (WGS) entry which is preliminary data.</text>
</comment>
<dbReference type="Proteomes" id="UP000029867">
    <property type="component" value="Unassembled WGS sequence"/>
</dbReference>
<accession>A0A099NKR7</accession>
<gene>
    <name evidence="1" type="ORF">JL09_g6857</name>
</gene>
<proteinExistence type="predicted"/>
<organism evidence="1 2">
    <name type="scientific">Pichia kudriavzevii</name>
    <name type="common">Yeast</name>
    <name type="synonym">Issatchenkia orientalis</name>
    <dbReference type="NCBI Taxonomy" id="4909"/>
    <lineage>
        <taxon>Eukaryota</taxon>
        <taxon>Fungi</taxon>
        <taxon>Dikarya</taxon>
        <taxon>Ascomycota</taxon>
        <taxon>Saccharomycotina</taxon>
        <taxon>Pichiomycetes</taxon>
        <taxon>Pichiales</taxon>
        <taxon>Pichiaceae</taxon>
        <taxon>Pichia</taxon>
    </lineage>
</organism>
<dbReference type="EMBL" id="JQFK01002142">
    <property type="protein sequence ID" value="KGK32536.1"/>
    <property type="molecule type" value="Genomic_DNA"/>
</dbReference>
<dbReference type="HOGENOM" id="CLU_3394218_0_0_1"/>
<reference evidence="2" key="1">
    <citation type="journal article" date="2014" name="Microb. Cell Fact.">
        <title>Exploiting Issatchenkia orientalis SD108 for succinic acid production.</title>
        <authorList>
            <person name="Xiao H."/>
            <person name="Shao Z."/>
            <person name="Jiang Y."/>
            <person name="Dole S."/>
            <person name="Zhao H."/>
        </authorList>
    </citation>
    <scope>NUCLEOTIDE SEQUENCE [LARGE SCALE GENOMIC DNA]</scope>
    <source>
        <strain evidence="2">SD108</strain>
    </source>
</reference>
<feature type="non-terminal residue" evidence="1">
    <location>
        <position position="1"/>
    </location>
</feature>
<evidence type="ECO:0000313" key="2">
    <source>
        <dbReference type="Proteomes" id="UP000029867"/>
    </source>
</evidence>
<evidence type="ECO:0000313" key="1">
    <source>
        <dbReference type="EMBL" id="KGK32536.1"/>
    </source>
</evidence>
<name>A0A099NKR7_PICKU</name>